<accession>A0A6A6U109</accession>
<dbReference type="GO" id="GO:0016491">
    <property type="term" value="F:oxidoreductase activity"/>
    <property type="evidence" value="ECO:0007669"/>
    <property type="project" value="InterPro"/>
</dbReference>
<dbReference type="Gene3D" id="3.40.30.10">
    <property type="entry name" value="Glutaredoxin"/>
    <property type="match status" value="1"/>
</dbReference>
<organism evidence="2 3">
    <name type="scientific">Microthyrium microscopicum</name>
    <dbReference type="NCBI Taxonomy" id="703497"/>
    <lineage>
        <taxon>Eukaryota</taxon>
        <taxon>Fungi</taxon>
        <taxon>Dikarya</taxon>
        <taxon>Ascomycota</taxon>
        <taxon>Pezizomycotina</taxon>
        <taxon>Dothideomycetes</taxon>
        <taxon>Dothideomycetes incertae sedis</taxon>
        <taxon>Microthyriales</taxon>
        <taxon>Microthyriaceae</taxon>
        <taxon>Microthyrium</taxon>
    </lineage>
</organism>
<dbReference type="SUPFAM" id="SSF52833">
    <property type="entry name" value="Thioredoxin-like"/>
    <property type="match status" value="1"/>
</dbReference>
<gene>
    <name evidence="2" type="ORF">BT63DRAFT_75747</name>
</gene>
<evidence type="ECO:0000313" key="2">
    <source>
        <dbReference type="EMBL" id="KAF2665792.1"/>
    </source>
</evidence>
<dbReference type="AlphaFoldDB" id="A0A6A6U109"/>
<dbReference type="EMBL" id="MU004240">
    <property type="protein sequence ID" value="KAF2665792.1"/>
    <property type="molecule type" value="Genomic_DNA"/>
</dbReference>
<evidence type="ECO:0000313" key="3">
    <source>
        <dbReference type="Proteomes" id="UP000799302"/>
    </source>
</evidence>
<name>A0A6A6U109_9PEZI</name>
<proteinExistence type="predicted"/>
<protein>
    <recommendedName>
        <fullName evidence="1">Thioredoxin domain-containing protein</fullName>
    </recommendedName>
</protein>
<dbReference type="Pfam" id="PF00578">
    <property type="entry name" value="AhpC-TSA"/>
    <property type="match status" value="1"/>
</dbReference>
<dbReference type="InterPro" id="IPR036249">
    <property type="entry name" value="Thioredoxin-like_sf"/>
</dbReference>
<dbReference type="OrthoDB" id="407518at2759"/>
<sequence length="191" mass="20986">MSDHNDNTTTQLTQFHETLTTNKFLFVVFYRGHWCPFCQGYLKTLETLLPSITTAGGKVLAITAEIGHEDAMRASTGYTGTMISDPTNSIAAALKAQGKLDVAITDNTLTKTKGYEHGMAQPAILIIQQDGTVLYDWAIVPAVMNLGGAKDRPDLVQVWENAEAKMEGKKEVHSAYKLQTFGQTIWSKIFG</sequence>
<feature type="domain" description="Thioredoxin" evidence="1">
    <location>
        <begin position="1"/>
        <end position="164"/>
    </location>
</feature>
<dbReference type="InterPro" id="IPR000866">
    <property type="entry name" value="AhpC/TSA"/>
</dbReference>
<dbReference type="InterPro" id="IPR013766">
    <property type="entry name" value="Thioredoxin_domain"/>
</dbReference>
<dbReference type="PROSITE" id="PS51352">
    <property type="entry name" value="THIOREDOXIN_2"/>
    <property type="match status" value="1"/>
</dbReference>
<keyword evidence="3" id="KW-1185">Reference proteome</keyword>
<dbReference type="Proteomes" id="UP000799302">
    <property type="component" value="Unassembled WGS sequence"/>
</dbReference>
<dbReference type="GO" id="GO:0016209">
    <property type="term" value="F:antioxidant activity"/>
    <property type="evidence" value="ECO:0007669"/>
    <property type="project" value="InterPro"/>
</dbReference>
<reference evidence="2" key="1">
    <citation type="journal article" date="2020" name="Stud. Mycol.">
        <title>101 Dothideomycetes genomes: a test case for predicting lifestyles and emergence of pathogens.</title>
        <authorList>
            <person name="Haridas S."/>
            <person name="Albert R."/>
            <person name="Binder M."/>
            <person name="Bloem J."/>
            <person name="Labutti K."/>
            <person name="Salamov A."/>
            <person name="Andreopoulos B."/>
            <person name="Baker S."/>
            <person name="Barry K."/>
            <person name="Bills G."/>
            <person name="Bluhm B."/>
            <person name="Cannon C."/>
            <person name="Castanera R."/>
            <person name="Culley D."/>
            <person name="Daum C."/>
            <person name="Ezra D."/>
            <person name="Gonzalez J."/>
            <person name="Henrissat B."/>
            <person name="Kuo A."/>
            <person name="Liang C."/>
            <person name="Lipzen A."/>
            <person name="Lutzoni F."/>
            <person name="Magnuson J."/>
            <person name="Mondo S."/>
            <person name="Nolan M."/>
            <person name="Ohm R."/>
            <person name="Pangilinan J."/>
            <person name="Park H.-J."/>
            <person name="Ramirez L."/>
            <person name="Alfaro M."/>
            <person name="Sun H."/>
            <person name="Tritt A."/>
            <person name="Yoshinaga Y."/>
            <person name="Zwiers L.-H."/>
            <person name="Turgeon B."/>
            <person name="Goodwin S."/>
            <person name="Spatafora J."/>
            <person name="Crous P."/>
            <person name="Grigoriev I."/>
        </authorList>
    </citation>
    <scope>NUCLEOTIDE SEQUENCE</scope>
    <source>
        <strain evidence="2">CBS 115976</strain>
    </source>
</reference>
<evidence type="ECO:0000259" key="1">
    <source>
        <dbReference type="PROSITE" id="PS51352"/>
    </source>
</evidence>